<evidence type="ECO:0000313" key="3">
    <source>
        <dbReference type="EMBL" id="AFG37651.1"/>
    </source>
</evidence>
<feature type="region of interest" description="Disordered" evidence="1">
    <location>
        <begin position="1"/>
        <end position="21"/>
    </location>
</feature>
<feature type="domain" description="Helix-turn-helix" evidence="2">
    <location>
        <begin position="86"/>
        <end position="133"/>
    </location>
</feature>
<dbReference type="EMBL" id="CP003282">
    <property type="protein sequence ID" value="AFG37651.1"/>
    <property type="molecule type" value="Genomic_DNA"/>
</dbReference>
<protein>
    <recommendedName>
        <fullName evidence="2">Helix-turn-helix domain-containing protein</fullName>
    </recommendedName>
</protein>
<dbReference type="HOGENOM" id="CLU_2025290_0_0_12"/>
<proteinExistence type="predicted"/>
<keyword evidence="4" id="KW-1185">Reference proteome</keyword>
<dbReference type="AlphaFoldDB" id="H9UJF8"/>
<organism evidence="3 4">
    <name type="scientific">Spirochaeta africana (strain ATCC 700263 / DSM 8902 / Z-7692)</name>
    <dbReference type="NCBI Taxonomy" id="889378"/>
    <lineage>
        <taxon>Bacteria</taxon>
        <taxon>Pseudomonadati</taxon>
        <taxon>Spirochaetota</taxon>
        <taxon>Spirochaetia</taxon>
        <taxon>Spirochaetales</taxon>
        <taxon>Spirochaetaceae</taxon>
        <taxon>Spirochaeta</taxon>
    </lineage>
</organism>
<evidence type="ECO:0000256" key="1">
    <source>
        <dbReference type="SAM" id="MobiDB-lite"/>
    </source>
</evidence>
<dbReference type="KEGG" id="sfc:Spiaf_1593"/>
<dbReference type="Pfam" id="PF12728">
    <property type="entry name" value="HTH_17"/>
    <property type="match status" value="1"/>
</dbReference>
<dbReference type="Proteomes" id="UP000007383">
    <property type="component" value="Chromosome"/>
</dbReference>
<reference evidence="4" key="1">
    <citation type="journal article" date="2013" name="Stand. Genomic Sci.">
        <title>Complete genome sequence of the halophilic bacterium Spirochaeta africana type strain (Z-7692(T)) from the alkaline Lake Magadi in the East African Rift.</title>
        <authorList>
            <person name="Liolos K."/>
            <person name="Abt B."/>
            <person name="Scheuner C."/>
            <person name="Teshima H."/>
            <person name="Held B."/>
            <person name="Lapidus A."/>
            <person name="Nolan M."/>
            <person name="Lucas S."/>
            <person name="Deshpande S."/>
            <person name="Cheng J.F."/>
            <person name="Tapia R."/>
            <person name="Goodwin L.A."/>
            <person name="Pitluck S."/>
            <person name="Pagani I."/>
            <person name="Ivanova N."/>
            <person name="Mavromatis K."/>
            <person name="Mikhailova N."/>
            <person name="Huntemann M."/>
            <person name="Pati A."/>
            <person name="Chen A."/>
            <person name="Palaniappan K."/>
            <person name="Land M."/>
            <person name="Rohde M."/>
            <person name="Tindall B.J."/>
            <person name="Detter J.C."/>
            <person name="Goker M."/>
            <person name="Bristow J."/>
            <person name="Eisen J.A."/>
            <person name="Markowitz V."/>
            <person name="Hugenholtz P."/>
            <person name="Woyke T."/>
            <person name="Klenk H.P."/>
            <person name="Kyrpides N.C."/>
        </authorList>
    </citation>
    <scope>NUCLEOTIDE SEQUENCE</scope>
    <source>
        <strain evidence="4">ATCC 700263 / DSM 8902 / Z-7692</strain>
    </source>
</reference>
<sequence>MSIQFQPEPNTPRPIPKFRNSKSVSTAKVQAMLEAFDDRVDRLTAVATEHTELAVKLRVLESDMAELRKILKEVAGIVARAQRSDWLTAPELAAELKVSREQIIRLVQAGRIRGYRLDPDSPKSHMRFDRQEVYEDLRSVT</sequence>
<dbReference type="InterPro" id="IPR041657">
    <property type="entry name" value="HTH_17"/>
</dbReference>
<name>H9UJF8_SPIAZ</name>
<accession>H9UJF8</accession>
<dbReference type="PATRIC" id="fig|889378.3.peg.1581"/>
<gene>
    <name evidence="3" type="ordered locus">Spiaf_1593</name>
</gene>
<evidence type="ECO:0000313" key="4">
    <source>
        <dbReference type="Proteomes" id="UP000007383"/>
    </source>
</evidence>
<evidence type="ECO:0000259" key="2">
    <source>
        <dbReference type="Pfam" id="PF12728"/>
    </source>
</evidence>
<dbReference type="STRING" id="889378.Spiaf_1593"/>